<dbReference type="Proteomes" id="UP000324646">
    <property type="component" value="Chromosome"/>
</dbReference>
<organism evidence="8 9">
    <name type="scientific">Crassaminicella thermophila</name>
    <dbReference type="NCBI Taxonomy" id="2599308"/>
    <lineage>
        <taxon>Bacteria</taxon>
        <taxon>Bacillati</taxon>
        <taxon>Bacillota</taxon>
        <taxon>Clostridia</taxon>
        <taxon>Eubacteriales</taxon>
        <taxon>Clostridiaceae</taxon>
        <taxon>Crassaminicella</taxon>
    </lineage>
</organism>
<keyword evidence="4" id="KW-0663">Pyridoxal phosphate</keyword>
<dbReference type="PANTHER" id="PTHR43277">
    <property type="entry name" value="ARGININE DECARBOXYLASE"/>
    <property type="match status" value="1"/>
</dbReference>
<keyword evidence="5" id="KW-0456">Lyase</keyword>
<evidence type="ECO:0000313" key="9">
    <source>
        <dbReference type="Proteomes" id="UP000324646"/>
    </source>
</evidence>
<dbReference type="Gene3D" id="3.40.640.10">
    <property type="entry name" value="Type I PLP-dependent aspartate aminotransferase-like (Major domain)"/>
    <property type="match status" value="1"/>
</dbReference>
<dbReference type="GO" id="GO:0008483">
    <property type="term" value="F:transaminase activity"/>
    <property type="evidence" value="ECO:0007669"/>
    <property type="project" value="UniProtKB-KW"/>
</dbReference>
<dbReference type="AlphaFoldDB" id="A0A5C0SBM3"/>
<keyword evidence="8" id="KW-0032">Aminotransferase</keyword>
<name>A0A5C0SBM3_CRATE</name>
<feature type="domain" description="Orn/Lys/Arg decarboxylase C-terminal" evidence="7">
    <location>
        <begin position="392"/>
        <end position="460"/>
    </location>
</feature>
<dbReference type="SUPFAM" id="SSF53383">
    <property type="entry name" value="PLP-dependent transferases"/>
    <property type="match status" value="1"/>
</dbReference>
<evidence type="ECO:0000259" key="7">
    <source>
        <dbReference type="Pfam" id="PF03711"/>
    </source>
</evidence>
<evidence type="ECO:0000256" key="1">
    <source>
        <dbReference type="ARBA" id="ARBA00001933"/>
    </source>
</evidence>
<evidence type="ECO:0000313" key="8">
    <source>
        <dbReference type="EMBL" id="QEK10908.1"/>
    </source>
</evidence>
<keyword evidence="3" id="KW-0210">Decarboxylase</keyword>
<sequence>MKDAIILSKLKKLSKENIVSFHIPGHKNGKIYQRYNKKYFPESILSLDVTEIPGTDNLHNPEEMIKEAQDQAAKFFEAEHTFFLINGTSTGNISALMTVANPNEKVIVARDCHKSVMHGLILGGLIPVYITPEVSKESNIPMGIKPEKIEKAIVKNPDVKAVILTYPNYYGICSDIEAIANIVHKYEKILIVDEAHGSHFNLSEDLPIPAIKAGADIVVQSIHKTLPSFTQSSMLHVKSNRVDIERLRFMLMMNQSSSPSYLLMSSLDVARAISENEGKSLMKELLESIDYFHEKIANEEGIKVLDKNLIGKYGVKNIDKTRLVIDMTKLGISGITLDKLLRERYKIQMEMSDINNVVAVCTIGNDRKDFEKLLKALINIKKEITYKKIYLPPFFYHVPKMKITPRDAAFRKKTAINFEESIGKISGEYIIPYPPGIPILCPGEEITDEIIIYIKSLKERGINIIGMDDVDLEKIKVI</sequence>
<dbReference type="GO" id="GO:0016831">
    <property type="term" value="F:carboxy-lyase activity"/>
    <property type="evidence" value="ECO:0007669"/>
    <property type="project" value="UniProtKB-KW"/>
</dbReference>
<feature type="domain" description="Orn/Lys/Arg decarboxylases family 1 pyridoxal-P attachment site" evidence="6">
    <location>
        <begin position="8"/>
        <end position="310"/>
    </location>
</feature>
<evidence type="ECO:0000256" key="2">
    <source>
        <dbReference type="ARBA" id="ARBA00010671"/>
    </source>
</evidence>
<dbReference type="OrthoDB" id="9815233at2"/>
<proteinExistence type="inferred from homology"/>
<accession>A0A5C0SBM3</accession>
<dbReference type="EMBL" id="CP042243">
    <property type="protein sequence ID" value="QEK10908.1"/>
    <property type="molecule type" value="Genomic_DNA"/>
</dbReference>
<dbReference type="InterPro" id="IPR000310">
    <property type="entry name" value="Orn/Lys/Arg_deCO2ase_major_dom"/>
</dbReference>
<comment type="cofactor">
    <cofactor evidence="1">
        <name>pyridoxal 5'-phosphate</name>
        <dbReference type="ChEBI" id="CHEBI:597326"/>
    </cofactor>
</comment>
<dbReference type="KEGG" id="crs:FQB35_00155"/>
<keyword evidence="9" id="KW-1185">Reference proteome</keyword>
<dbReference type="InterPro" id="IPR015424">
    <property type="entry name" value="PyrdxlP-dep_Trfase"/>
</dbReference>
<dbReference type="Gene3D" id="3.90.100.10">
    <property type="entry name" value="Orn/Lys/Arg decarboxylase, C-terminal domain"/>
    <property type="match status" value="1"/>
</dbReference>
<comment type="similarity">
    <text evidence="2">Belongs to the Orn/Lys/Arg decarboxylase class-I family.</text>
</comment>
<dbReference type="Pfam" id="PF01276">
    <property type="entry name" value="OKR_DC_1"/>
    <property type="match status" value="1"/>
</dbReference>
<dbReference type="RefSeq" id="WP_148807982.1">
    <property type="nucleotide sequence ID" value="NZ_CP042243.1"/>
</dbReference>
<gene>
    <name evidence="8" type="ORF">FQB35_00155</name>
</gene>
<dbReference type="CDD" id="cd00615">
    <property type="entry name" value="Orn_deC_like"/>
    <property type="match status" value="1"/>
</dbReference>
<dbReference type="PANTHER" id="PTHR43277:SF4">
    <property type="entry name" value="ARGININE DECARBOXYLASE"/>
    <property type="match status" value="1"/>
</dbReference>
<dbReference type="Pfam" id="PF03711">
    <property type="entry name" value="OKR_DC_1_C"/>
    <property type="match status" value="1"/>
</dbReference>
<keyword evidence="8" id="KW-0808">Transferase</keyword>
<dbReference type="InterPro" id="IPR052357">
    <property type="entry name" value="Orn_Lys_Arg_decarboxylase-I"/>
</dbReference>
<evidence type="ECO:0000259" key="6">
    <source>
        <dbReference type="Pfam" id="PF01276"/>
    </source>
</evidence>
<evidence type="ECO:0000256" key="4">
    <source>
        <dbReference type="ARBA" id="ARBA00022898"/>
    </source>
</evidence>
<evidence type="ECO:0000256" key="5">
    <source>
        <dbReference type="ARBA" id="ARBA00023239"/>
    </source>
</evidence>
<evidence type="ECO:0000256" key="3">
    <source>
        <dbReference type="ARBA" id="ARBA00022793"/>
    </source>
</evidence>
<dbReference type="InterPro" id="IPR015421">
    <property type="entry name" value="PyrdxlP-dep_Trfase_major"/>
</dbReference>
<reference evidence="8 9" key="1">
    <citation type="submission" date="2019-07" db="EMBL/GenBank/DDBJ databases">
        <title>Complete genome of Crassaminicella thermophila SY095.</title>
        <authorList>
            <person name="Li X."/>
        </authorList>
    </citation>
    <scope>NUCLEOTIDE SEQUENCE [LARGE SCALE GENOMIC DNA]</scope>
    <source>
        <strain evidence="8 9">SY095</strain>
    </source>
</reference>
<dbReference type="InterPro" id="IPR008286">
    <property type="entry name" value="Prn/Lys/Arg_de-COase_C"/>
</dbReference>
<protein>
    <submittedName>
        <fullName evidence="8">Aminotransferase class I/II-fold pyridoxal phosphate-dependent enzyme</fullName>
    </submittedName>
</protein>